<gene>
    <name evidence="1" type="ORF">A9K56_11365</name>
</gene>
<dbReference type="AlphaFoldDB" id="A0AAP7GRD4"/>
<reference evidence="1 2" key="1">
    <citation type="submission" date="2016-05" db="EMBL/GenBank/DDBJ databases">
        <title>Draft Genome Sequences of Stenotrophomonas maltophilia Strains Sm32COP, Sm41DVV, Sm46PAILV, SmF3, SmF22, SmSOFb1 and SmCVFa1, Isolated from Different Manures, in France.</title>
        <authorList>
            <person name="Nazaret S."/>
            <person name="Bodilis J."/>
        </authorList>
    </citation>
    <scope>NUCLEOTIDE SEQUENCE [LARGE SCALE GENOMIC DNA]</scope>
    <source>
        <strain evidence="1 2">Sm41DVV</strain>
    </source>
</reference>
<dbReference type="Proteomes" id="UP000092125">
    <property type="component" value="Unassembled WGS sequence"/>
</dbReference>
<comment type="caution">
    <text evidence="1">The sequence shown here is derived from an EMBL/GenBank/DDBJ whole genome shotgun (WGS) entry which is preliminary data.</text>
</comment>
<accession>A0AAP7GRD4</accession>
<dbReference type="EMBL" id="LYVI01000006">
    <property type="protein sequence ID" value="OBU61287.1"/>
    <property type="molecule type" value="Genomic_DNA"/>
</dbReference>
<evidence type="ECO:0000313" key="2">
    <source>
        <dbReference type="Proteomes" id="UP000092125"/>
    </source>
</evidence>
<proteinExistence type="predicted"/>
<evidence type="ECO:0000313" key="1">
    <source>
        <dbReference type="EMBL" id="OBU61287.1"/>
    </source>
</evidence>
<name>A0AAP7GRD4_STEMA</name>
<sequence>MPHDEGAILGPSSASEEAGVRSHIAFLCRFPDRDVPVITSRFMGRSLTVSIGLEPRGVGHAGRQATGAEQRALRSACGRGRIHTVAISTRTAAPITLHGMFRSVPDGEGVMILCADDAVRQHVIALMGLSNHCSNCGATR</sequence>
<protein>
    <submittedName>
        <fullName evidence="1">Uncharacterized protein</fullName>
    </submittedName>
</protein>
<organism evidence="1 2">
    <name type="scientific">Stenotrophomonas maltophilia</name>
    <name type="common">Pseudomonas maltophilia</name>
    <name type="synonym">Xanthomonas maltophilia</name>
    <dbReference type="NCBI Taxonomy" id="40324"/>
    <lineage>
        <taxon>Bacteria</taxon>
        <taxon>Pseudomonadati</taxon>
        <taxon>Pseudomonadota</taxon>
        <taxon>Gammaproteobacteria</taxon>
        <taxon>Lysobacterales</taxon>
        <taxon>Lysobacteraceae</taxon>
        <taxon>Stenotrophomonas</taxon>
        <taxon>Stenotrophomonas maltophilia group</taxon>
    </lineage>
</organism>